<evidence type="ECO:0000256" key="1">
    <source>
        <dbReference type="ARBA" id="ARBA00023242"/>
    </source>
</evidence>
<dbReference type="GO" id="GO:0003677">
    <property type="term" value="F:DNA binding"/>
    <property type="evidence" value="ECO:0007669"/>
    <property type="project" value="InterPro"/>
</dbReference>
<feature type="region of interest" description="Disordered" evidence="3">
    <location>
        <begin position="1"/>
        <end position="36"/>
    </location>
</feature>
<dbReference type="GO" id="GO:0008270">
    <property type="term" value="F:zinc ion binding"/>
    <property type="evidence" value="ECO:0007669"/>
    <property type="project" value="InterPro"/>
</dbReference>
<evidence type="ECO:0000256" key="2">
    <source>
        <dbReference type="SAM" id="Coils"/>
    </source>
</evidence>
<evidence type="ECO:0000313" key="5">
    <source>
        <dbReference type="EMBL" id="EUC38904.1"/>
    </source>
</evidence>
<dbReference type="PANTHER" id="PTHR47256">
    <property type="entry name" value="ZN(II)2CYS6 TRANSCRIPTION FACTOR (EUROFUNG)-RELATED"/>
    <property type="match status" value="1"/>
</dbReference>
<feature type="domain" description="Xylanolytic transcriptional activator regulatory" evidence="4">
    <location>
        <begin position="221"/>
        <end position="341"/>
    </location>
</feature>
<keyword evidence="6" id="KW-1185">Reference proteome</keyword>
<dbReference type="OrthoDB" id="426882at2759"/>
<keyword evidence="2" id="KW-0175">Coiled coil</keyword>
<dbReference type="Pfam" id="PF04082">
    <property type="entry name" value="Fungal_trans"/>
    <property type="match status" value="1"/>
</dbReference>
<dbReference type="InterPro" id="IPR007219">
    <property type="entry name" value="XnlR_reg_dom"/>
</dbReference>
<accession>W6YU05</accession>
<dbReference type="GeneID" id="19147080"/>
<dbReference type="eggNOG" id="ENOG502SJUN">
    <property type="taxonomic scope" value="Eukaryota"/>
</dbReference>
<dbReference type="PANTHER" id="PTHR47256:SF1">
    <property type="entry name" value="ZN(II)2CYS6 TRANSCRIPTION FACTOR (EUROFUNG)"/>
    <property type="match status" value="1"/>
</dbReference>
<keyword evidence="1" id="KW-0539">Nucleus</keyword>
<feature type="region of interest" description="Disordered" evidence="3">
    <location>
        <begin position="656"/>
        <end position="675"/>
    </location>
</feature>
<dbReference type="AlphaFoldDB" id="W6YU05"/>
<dbReference type="KEGG" id="bze:COCCADRAFT_31965"/>
<dbReference type="InterPro" id="IPR053187">
    <property type="entry name" value="Notoamide_regulator"/>
</dbReference>
<evidence type="ECO:0000256" key="3">
    <source>
        <dbReference type="SAM" id="MobiDB-lite"/>
    </source>
</evidence>
<evidence type="ECO:0000313" key="6">
    <source>
        <dbReference type="Proteomes" id="UP000053841"/>
    </source>
</evidence>
<dbReference type="EMBL" id="KI964539">
    <property type="protein sequence ID" value="EUC38904.1"/>
    <property type="molecule type" value="Genomic_DNA"/>
</dbReference>
<gene>
    <name evidence="5" type="ORF">COCCADRAFT_31965</name>
</gene>
<name>W6YU05_COCC2</name>
<sequence length="675" mass="77029">MNRSFRQILPAAGRVDRGPPVGSTDNQPKKNPPLPACEPCRISKIKYVETESRQAKRKYEDLRKKQSAHEELLGLMQTLPEQDAFDIFKQVRAGGDIGAILNHFRNGDLLLQMQLVPETRLRYELPYSRDMPALLLTSWSPYLDSLIYEVVSQRALHPKAHEPATTEPQQSIIPAKSTQTYQDMYVKAYHAAIFVEPRLENTRISEWTTVCGDEGLMRKLLDAYFTREYHLWPVFHKDYFLEDLSSVKSLNSKTSSSFTSLVNAMLAYACNISNRFRHWEPDGLGYRFFAEARRIWEMLSVSGKNRNLASVQAAMIINSVYNIYGLDKLGSAYGLKGLAIAKDLKLFDGNARVKSERKRNARNFSAWCLFNIYRVIVIPVLDHPPKVPLTDPSTNSAWYGEIWTRYPLSETLSPTYRGYYFKAIADFRVILNELSHASFGNNSTLSAQQAMIFVRRFMSWFKDLPTVLKPKNIVLPAHFLMHLDYHMVIMTICQPFIGDQCNDEYSPKDIVLNAKRDINILVRLYYIRHGFEVASVYLTSPLSKVGFMSLHNINNPTTPEELELDRSSLLLALEGLHEQGRNYYMTRTIYHIMKSQLRPEEARLLQGLETPETSADESPSLMVETQSGWHPRIVDISDAPVDKELSKLANQYLKLDSGVQSDSEVGSSPAPSIST</sequence>
<dbReference type="RefSeq" id="XP_007706695.1">
    <property type="nucleotide sequence ID" value="XM_007708505.1"/>
</dbReference>
<reference evidence="5 6" key="1">
    <citation type="journal article" date="2013" name="PLoS Genet.">
        <title>Comparative genome structure, secondary metabolite, and effector coding capacity across Cochliobolus pathogens.</title>
        <authorList>
            <person name="Condon B.J."/>
            <person name="Leng Y."/>
            <person name="Wu D."/>
            <person name="Bushley K.E."/>
            <person name="Ohm R.A."/>
            <person name="Otillar R."/>
            <person name="Martin J."/>
            <person name="Schackwitz W."/>
            <person name="Grimwood J."/>
            <person name="MohdZainudin N."/>
            <person name="Xue C."/>
            <person name="Wang R."/>
            <person name="Manning V.A."/>
            <person name="Dhillon B."/>
            <person name="Tu Z.J."/>
            <person name="Steffenson B.J."/>
            <person name="Salamov A."/>
            <person name="Sun H."/>
            <person name="Lowry S."/>
            <person name="LaButti K."/>
            <person name="Han J."/>
            <person name="Copeland A."/>
            <person name="Lindquist E."/>
            <person name="Barry K."/>
            <person name="Schmutz J."/>
            <person name="Baker S.E."/>
            <person name="Ciuffetti L.M."/>
            <person name="Grigoriev I.V."/>
            <person name="Zhong S."/>
            <person name="Turgeon B.G."/>
        </authorList>
    </citation>
    <scope>NUCLEOTIDE SEQUENCE [LARGE SCALE GENOMIC DNA]</scope>
    <source>
        <strain evidence="5 6">26-R-13</strain>
    </source>
</reference>
<dbReference type="CDD" id="cd12148">
    <property type="entry name" value="fungal_TF_MHR"/>
    <property type="match status" value="1"/>
</dbReference>
<dbReference type="GO" id="GO:0006351">
    <property type="term" value="P:DNA-templated transcription"/>
    <property type="evidence" value="ECO:0007669"/>
    <property type="project" value="InterPro"/>
</dbReference>
<dbReference type="Proteomes" id="UP000053841">
    <property type="component" value="Unassembled WGS sequence"/>
</dbReference>
<protein>
    <recommendedName>
        <fullName evidence="4">Xylanolytic transcriptional activator regulatory domain-containing protein</fullName>
    </recommendedName>
</protein>
<dbReference type="HOGENOM" id="CLU_007003_1_0_1"/>
<feature type="coiled-coil region" evidence="2">
    <location>
        <begin position="45"/>
        <end position="72"/>
    </location>
</feature>
<organism evidence="5 6">
    <name type="scientific">Cochliobolus carbonum (strain 26-R-13)</name>
    <name type="common">Maize leaf spot fungus</name>
    <name type="synonym">Bipolaris zeicola</name>
    <dbReference type="NCBI Taxonomy" id="930089"/>
    <lineage>
        <taxon>Eukaryota</taxon>
        <taxon>Fungi</taxon>
        <taxon>Dikarya</taxon>
        <taxon>Ascomycota</taxon>
        <taxon>Pezizomycotina</taxon>
        <taxon>Dothideomycetes</taxon>
        <taxon>Pleosporomycetidae</taxon>
        <taxon>Pleosporales</taxon>
        <taxon>Pleosporineae</taxon>
        <taxon>Pleosporaceae</taxon>
        <taxon>Bipolaris</taxon>
    </lineage>
</organism>
<proteinExistence type="predicted"/>
<feature type="compositionally biased region" description="Polar residues" evidence="3">
    <location>
        <begin position="658"/>
        <end position="675"/>
    </location>
</feature>
<evidence type="ECO:0000259" key="4">
    <source>
        <dbReference type="Pfam" id="PF04082"/>
    </source>
</evidence>